<evidence type="ECO:0000256" key="14">
    <source>
        <dbReference type="PIRSR" id="PIRSR001461-3"/>
    </source>
</evidence>
<evidence type="ECO:0000256" key="4">
    <source>
        <dbReference type="ARBA" id="ARBA00001947"/>
    </source>
</evidence>
<gene>
    <name evidence="10 15" type="primary">rpe</name>
    <name evidence="15" type="ORF">H9729_07070</name>
</gene>
<comment type="cofactor">
    <cofactor evidence="2">
        <name>Mn(2+)</name>
        <dbReference type="ChEBI" id="CHEBI:29035"/>
    </cofactor>
</comment>
<reference evidence="15" key="1">
    <citation type="journal article" date="2021" name="PeerJ">
        <title>Extensive microbial diversity within the chicken gut microbiome revealed by metagenomics and culture.</title>
        <authorList>
            <person name="Gilroy R."/>
            <person name="Ravi A."/>
            <person name="Getino M."/>
            <person name="Pursley I."/>
            <person name="Horton D.L."/>
            <person name="Alikhan N.F."/>
            <person name="Baker D."/>
            <person name="Gharbi K."/>
            <person name="Hall N."/>
            <person name="Watson M."/>
            <person name="Adriaenssens E.M."/>
            <person name="Foster-Nyarko E."/>
            <person name="Jarju S."/>
            <person name="Secka A."/>
            <person name="Antonio M."/>
            <person name="Oren A."/>
            <person name="Chaudhuri R.R."/>
            <person name="La Ragione R."/>
            <person name="Hildebrand F."/>
            <person name="Pallen M.J."/>
        </authorList>
    </citation>
    <scope>NUCLEOTIDE SEQUENCE</scope>
    <source>
        <strain evidence="15">1345</strain>
    </source>
</reference>
<keyword evidence="9 10" id="KW-0413">Isomerase</keyword>
<dbReference type="GO" id="GO:0006098">
    <property type="term" value="P:pentose-phosphate shunt"/>
    <property type="evidence" value="ECO:0007669"/>
    <property type="project" value="UniProtKB-UniRule"/>
</dbReference>
<feature type="binding site" evidence="10 13">
    <location>
        <position position="36"/>
    </location>
    <ligand>
        <name>a divalent metal cation</name>
        <dbReference type="ChEBI" id="CHEBI:60240"/>
    </ligand>
</feature>
<comment type="catalytic activity">
    <reaction evidence="1 10 11">
        <text>D-ribulose 5-phosphate = D-xylulose 5-phosphate</text>
        <dbReference type="Rhea" id="RHEA:13677"/>
        <dbReference type="ChEBI" id="CHEBI:57737"/>
        <dbReference type="ChEBI" id="CHEBI:58121"/>
        <dbReference type="EC" id="5.1.3.1"/>
    </reaction>
</comment>
<dbReference type="AlphaFoldDB" id="A0A9D1ZVV9"/>
<feature type="binding site" evidence="10 13">
    <location>
        <position position="67"/>
    </location>
    <ligand>
        <name>a divalent metal cation</name>
        <dbReference type="ChEBI" id="CHEBI:60240"/>
    </ligand>
</feature>
<name>A0A9D1ZVV9_9FIRM</name>
<dbReference type="PANTHER" id="PTHR11749">
    <property type="entry name" value="RIBULOSE-5-PHOSPHATE-3-EPIMERASE"/>
    <property type="match status" value="1"/>
</dbReference>
<evidence type="ECO:0000256" key="6">
    <source>
        <dbReference type="ARBA" id="ARBA00009541"/>
    </source>
</evidence>
<comment type="caution">
    <text evidence="10">Lacks conserved residue(s) required for the propagation of feature annotation.</text>
</comment>
<evidence type="ECO:0000256" key="7">
    <source>
        <dbReference type="ARBA" id="ARBA00013188"/>
    </source>
</evidence>
<comment type="cofactor">
    <cofactor evidence="5">
        <name>Fe(2+)</name>
        <dbReference type="ChEBI" id="CHEBI:29033"/>
    </cofactor>
</comment>
<feature type="binding site" evidence="10 14">
    <location>
        <position position="9"/>
    </location>
    <ligand>
        <name>substrate</name>
    </ligand>
</feature>
<dbReference type="Proteomes" id="UP000886750">
    <property type="component" value="Unassembled WGS sequence"/>
</dbReference>
<comment type="cofactor">
    <cofactor evidence="3">
        <name>Co(2+)</name>
        <dbReference type="ChEBI" id="CHEBI:48828"/>
    </cofactor>
</comment>
<dbReference type="PIRSF" id="PIRSF001461">
    <property type="entry name" value="RPE"/>
    <property type="match status" value="1"/>
</dbReference>
<dbReference type="InterPro" id="IPR026019">
    <property type="entry name" value="Ribul_P_3_epim"/>
</dbReference>
<dbReference type="NCBIfam" id="NF004076">
    <property type="entry name" value="PRK05581.1-4"/>
    <property type="match status" value="1"/>
</dbReference>
<keyword evidence="10 11" id="KW-0119">Carbohydrate metabolism</keyword>
<dbReference type="Pfam" id="PF00834">
    <property type="entry name" value="Ribul_P_3_epim"/>
    <property type="match status" value="1"/>
</dbReference>
<evidence type="ECO:0000313" key="15">
    <source>
        <dbReference type="EMBL" id="HIY97432.1"/>
    </source>
</evidence>
<proteinExistence type="inferred from homology"/>
<evidence type="ECO:0000256" key="2">
    <source>
        <dbReference type="ARBA" id="ARBA00001936"/>
    </source>
</evidence>
<evidence type="ECO:0000313" key="16">
    <source>
        <dbReference type="Proteomes" id="UP000886750"/>
    </source>
</evidence>
<dbReference type="Gene3D" id="3.20.20.70">
    <property type="entry name" value="Aldolase class I"/>
    <property type="match status" value="1"/>
</dbReference>
<dbReference type="SUPFAM" id="SSF51366">
    <property type="entry name" value="Ribulose-phoshate binding barrel"/>
    <property type="match status" value="1"/>
</dbReference>
<feature type="binding site" evidence="10 13">
    <location>
        <position position="177"/>
    </location>
    <ligand>
        <name>a divalent metal cation</name>
        <dbReference type="ChEBI" id="CHEBI:60240"/>
    </ligand>
</feature>
<organism evidence="15 16">
    <name type="scientific">Candidatus Borkfalkia excrementigallinarum</name>
    <dbReference type="NCBI Taxonomy" id="2838506"/>
    <lineage>
        <taxon>Bacteria</taxon>
        <taxon>Bacillati</taxon>
        <taxon>Bacillota</taxon>
        <taxon>Clostridia</taxon>
        <taxon>Christensenellales</taxon>
        <taxon>Christensenellaceae</taxon>
        <taxon>Candidatus Borkfalkia</taxon>
    </lineage>
</organism>
<comment type="function">
    <text evidence="10">Catalyzes the reversible epimerization of D-ribulose 5-phosphate to D-xylulose 5-phosphate.</text>
</comment>
<dbReference type="GO" id="GO:0046872">
    <property type="term" value="F:metal ion binding"/>
    <property type="evidence" value="ECO:0007669"/>
    <property type="project" value="UniProtKB-UniRule"/>
</dbReference>
<comment type="cofactor">
    <cofactor evidence="4">
        <name>Zn(2+)</name>
        <dbReference type="ChEBI" id="CHEBI:29105"/>
    </cofactor>
</comment>
<evidence type="ECO:0000256" key="13">
    <source>
        <dbReference type="PIRSR" id="PIRSR001461-2"/>
    </source>
</evidence>
<evidence type="ECO:0000256" key="1">
    <source>
        <dbReference type="ARBA" id="ARBA00001782"/>
    </source>
</evidence>
<dbReference type="InterPro" id="IPR000056">
    <property type="entry name" value="Ribul_P_3_epim-like"/>
</dbReference>
<sequence length="220" mass="23365">MQKTKIAPSILSADFAAMGTAVEKLEQCGADLIHCDVMDGSFVPRITFGAQMISAMRPHTKLPLDVHLMVVDPVAKVKDFAEAGADYITVHAEACGQRLAETLRYIRSLGVKCGAVISPDTPFAAAESVLELCDIFLVMSVYPGLGGQKFIERTLPKAEQAKNFILSHGLSCLVEIDGGVTEENAARIAGAGVDVLVAGNTVFRSKDMAKTIAALRGEAE</sequence>
<feature type="binding site" evidence="10 14">
    <location>
        <position position="67"/>
    </location>
    <ligand>
        <name>substrate</name>
    </ligand>
</feature>
<feature type="active site" description="Proton acceptor" evidence="10 12">
    <location>
        <position position="36"/>
    </location>
</feature>
<protein>
    <recommendedName>
        <fullName evidence="7 10">Ribulose-phosphate 3-epimerase</fullName>
        <ecNumber evidence="7 10">5.1.3.1</ecNumber>
    </recommendedName>
</protein>
<feature type="binding site" evidence="14">
    <location>
        <position position="179"/>
    </location>
    <ligand>
        <name>substrate</name>
    </ligand>
</feature>
<evidence type="ECO:0000256" key="5">
    <source>
        <dbReference type="ARBA" id="ARBA00001954"/>
    </source>
</evidence>
<evidence type="ECO:0000256" key="12">
    <source>
        <dbReference type="PIRSR" id="PIRSR001461-1"/>
    </source>
</evidence>
<dbReference type="GO" id="GO:0004750">
    <property type="term" value="F:D-ribulose-phosphate 3-epimerase activity"/>
    <property type="evidence" value="ECO:0007669"/>
    <property type="project" value="UniProtKB-UniRule"/>
</dbReference>
<keyword evidence="13" id="KW-0862">Zinc</keyword>
<evidence type="ECO:0000256" key="10">
    <source>
        <dbReference type="HAMAP-Rule" id="MF_02227"/>
    </source>
</evidence>
<dbReference type="NCBIfam" id="TIGR01163">
    <property type="entry name" value="rpe"/>
    <property type="match status" value="1"/>
</dbReference>
<dbReference type="InterPro" id="IPR013785">
    <property type="entry name" value="Aldolase_TIM"/>
</dbReference>
<accession>A0A9D1ZVV9</accession>
<dbReference type="HAMAP" id="MF_02227">
    <property type="entry name" value="RPE"/>
    <property type="match status" value="1"/>
</dbReference>
<dbReference type="GO" id="GO:0005737">
    <property type="term" value="C:cytoplasm"/>
    <property type="evidence" value="ECO:0007669"/>
    <property type="project" value="UniProtKB-ARBA"/>
</dbReference>
<dbReference type="EC" id="5.1.3.1" evidence="7 10"/>
<feature type="binding site" evidence="14">
    <location>
        <begin position="144"/>
        <end position="147"/>
    </location>
    <ligand>
        <name>substrate</name>
    </ligand>
</feature>
<comment type="cofactor">
    <cofactor evidence="10 13">
        <name>a divalent metal cation</name>
        <dbReference type="ChEBI" id="CHEBI:60240"/>
    </cofactor>
    <text evidence="10 13">Binds 1 divalent metal cation per subunit.</text>
</comment>
<dbReference type="InterPro" id="IPR011060">
    <property type="entry name" value="RibuloseP-bd_barrel"/>
</dbReference>
<keyword evidence="13" id="KW-0170">Cobalt</keyword>
<dbReference type="EMBL" id="DXCQ01000066">
    <property type="protein sequence ID" value="HIY97432.1"/>
    <property type="molecule type" value="Genomic_DNA"/>
</dbReference>
<evidence type="ECO:0000256" key="3">
    <source>
        <dbReference type="ARBA" id="ARBA00001941"/>
    </source>
</evidence>
<evidence type="ECO:0000256" key="8">
    <source>
        <dbReference type="ARBA" id="ARBA00022723"/>
    </source>
</evidence>
<evidence type="ECO:0000256" key="9">
    <source>
        <dbReference type="ARBA" id="ARBA00023235"/>
    </source>
</evidence>
<keyword evidence="13" id="KW-0464">Manganese</keyword>
<dbReference type="FunFam" id="3.20.20.70:FF:000004">
    <property type="entry name" value="Ribulose-phosphate 3-epimerase"/>
    <property type="match status" value="1"/>
</dbReference>
<reference evidence="15" key="2">
    <citation type="submission" date="2021-04" db="EMBL/GenBank/DDBJ databases">
        <authorList>
            <person name="Gilroy R."/>
        </authorList>
    </citation>
    <scope>NUCLEOTIDE SEQUENCE</scope>
    <source>
        <strain evidence="15">1345</strain>
    </source>
</reference>
<keyword evidence="8 10" id="KW-0479">Metal-binding</keyword>
<comment type="pathway">
    <text evidence="10">Carbohydrate degradation.</text>
</comment>
<comment type="similarity">
    <text evidence="6 10 11">Belongs to the ribulose-phosphate 3-epimerase family.</text>
</comment>
<dbReference type="GO" id="GO:0019323">
    <property type="term" value="P:pentose catabolic process"/>
    <property type="evidence" value="ECO:0007669"/>
    <property type="project" value="UniProtKB-UniRule"/>
</dbReference>
<feature type="active site" description="Proton donor" evidence="10 12">
    <location>
        <position position="177"/>
    </location>
</feature>
<feature type="binding site" evidence="10 13">
    <location>
        <position position="34"/>
    </location>
    <ligand>
        <name>a divalent metal cation</name>
        <dbReference type="ChEBI" id="CHEBI:60240"/>
    </ligand>
</feature>
<comment type="caution">
    <text evidence="15">The sequence shown here is derived from an EMBL/GenBank/DDBJ whole genome shotgun (WGS) entry which is preliminary data.</text>
</comment>
<evidence type="ECO:0000256" key="11">
    <source>
        <dbReference type="PIRNR" id="PIRNR001461"/>
    </source>
</evidence>
<feature type="binding site" evidence="10">
    <location>
        <begin position="177"/>
        <end position="179"/>
    </location>
    <ligand>
        <name>substrate</name>
    </ligand>
</feature>
<dbReference type="CDD" id="cd00429">
    <property type="entry name" value="RPE"/>
    <property type="match status" value="1"/>
</dbReference>